<gene>
    <name evidence="2" type="ORF">ACFQ2Z_02315</name>
</gene>
<accession>A0ABW3S6T8</accession>
<dbReference type="InterPro" id="IPR030395">
    <property type="entry name" value="GP_PDE_dom"/>
</dbReference>
<organism evidence="2 3">
    <name type="scientific">Paenibacillus timonensis</name>
    <dbReference type="NCBI Taxonomy" id="225915"/>
    <lineage>
        <taxon>Bacteria</taxon>
        <taxon>Bacillati</taxon>
        <taxon>Bacillota</taxon>
        <taxon>Bacilli</taxon>
        <taxon>Bacillales</taxon>
        <taxon>Paenibacillaceae</taxon>
        <taxon>Paenibacillus</taxon>
    </lineage>
</organism>
<evidence type="ECO:0000313" key="2">
    <source>
        <dbReference type="EMBL" id="MFD1180183.1"/>
    </source>
</evidence>
<comment type="caution">
    <text evidence="2">The sequence shown here is derived from an EMBL/GenBank/DDBJ whole genome shotgun (WGS) entry which is preliminary data.</text>
</comment>
<keyword evidence="3" id="KW-1185">Reference proteome</keyword>
<dbReference type="RefSeq" id="WP_240267351.1">
    <property type="nucleotide sequence ID" value="NZ_JAKSXN010000001.1"/>
</dbReference>
<evidence type="ECO:0000259" key="1">
    <source>
        <dbReference type="PROSITE" id="PS51704"/>
    </source>
</evidence>
<feature type="domain" description="GP-PDE" evidence="1">
    <location>
        <begin position="5"/>
        <end position="235"/>
    </location>
</feature>
<dbReference type="Gene3D" id="3.20.20.190">
    <property type="entry name" value="Phosphatidylinositol (PI) phosphodiesterase"/>
    <property type="match status" value="1"/>
</dbReference>
<dbReference type="InterPro" id="IPR017946">
    <property type="entry name" value="PLC-like_Pdiesterase_TIM-brl"/>
</dbReference>
<evidence type="ECO:0000313" key="3">
    <source>
        <dbReference type="Proteomes" id="UP001597211"/>
    </source>
</evidence>
<dbReference type="SUPFAM" id="SSF51695">
    <property type="entry name" value="PLC-like phosphodiesterases"/>
    <property type="match status" value="1"/>
</dbReference>
<dbReference type="EMBL" id="JBHTKZ010000002">
    <property type="protein sequence ID" value="MFD1180183.1"/>
    <property type="molecule type" value="Genomic_DNA"/>
</dbReference>
<dbReference type="PROSITE" id="PS51704">
    <property type="entry name" value="GP_PDE"/>
    <property type="match status" value="1"/>
</dbReference>
<dbReference type="Proteomes" id="UP001597211">
    <property type="component" value="Unassembled WGS sequence"/>
</dbReference>
<protein>
    <submittedName>
        <fullName evidence="2">Glycerophosphodiester phosphodiesterase</fullName>
    </submittedName>
</protein>
<name>A0ABW3S6T8_9BACL</name>
<reference evidence="3" key="1">
    <citation type="journal article" date="2019" name="Int. J. Syst. Evol. Microbiol.">
        <title>The Global Catalogue of Microorganisms (GCM) 10K type strain sequencing project: providing services to taxonomists for standard genome sequencing and annotation.</title>
        <authorList>
            <consortium name="The Broad Institute Genomics Platform"/>
            <consortium name="The Broad Institute Genome Sequencing Center for Infectious Disease"/>
            <person name="Wu L."/>
            <person name="Ma J."/>
        </authorList>
    </citation>
    <scope>NUCLEOTIDE SEQUENCE [LARGE SCALE GENOMIC DNA]</scope>
    <source>
        <strain evidence="3">CCUG 48216</strain>
    </source>
</reference>
<dbReference type="Pfam" id="PF03009">
    <property type="entry name" value="GDPD"/>
    <property type="match status" value="1"/>
</dbReference>
<dbReference type="PANTHER" id="PTHR46211">
    <property type="entry name" value="GLYCEROPHOSPHORYL DIESTER PHOSPHODIESTERASE"/>
    <property type="match status" value="1"/>
</dbReference>
<dbReference type="PANTHER" id="PTHR46211:SF1">
    <property type="entry name" value="GLYCEROPHOSPHODIESTER PHOSPHODIESTERASE, CYTOPLASMIC"/>
    <property type="match status" value="1"/>
</dbReference>
<proteinExistence type="predicted"/>
<sequence length="247" mass="27098">MKQFPLMTAHTGCMGHPDHSLASLHAALALGADVYEDDIRATRDGRLVLAHDDEVRLADGRQTRLSDLTLEELDEQSIEERLSLESVLRSIKEAGRTMNLDIKSAACLEPAAAMLLKMEMTNQAFFSGCEYPVALEADRCARAIRKLLNVNIDSFLAGPYAEAVARACDEGRASRCFGLNVPYQLVRPELVDAAKQAGLAVYVWTVSEPEDMRRMAGLGVDSITTRNVAELLAVKNEAKFSEGETVR</sequence>